<dbReference type="Proteomes" id="UP001603857">
    <property type="component" value="Unassembled WGS sequence"/>
</dbReference>
<comment type="caution">
    <text evidence="3">The sequence shown here is derived from an EMBL/GenBank/DDBJ whole genome shotgun (WGS) entry which is preliminary data.</text>
</comment>
<gene>
    <name evidence="3" type="ORF">Fmac_015813</name>
</gene>
<dbReference type="Gene3D" id="1.25.40.10">
    <property type="entry name" value="Tetratricopeptide repeat domain"/>
    <property type="match status" value="1"/>
</dbReference>
<reference evidence="3 4" key="1">
    <citation type="submission" date="2024-08" db="EMBL/GenBank/DDBJ databases">
        <title>Insights into the chromosomal genome structure of Flemingia macrophylla.</title>
        <authorList>
            <person name="Ding Y."/>
            <person name="Zhao Y."/>
            <person name="Bi W."/>
            <person name="Wu M."/>
            <person name="Zhao G."/>
            <person name="Gong Y."/>
            <person name="Li W."/>
            <person name="Zhang P."/>
        </authorList>
    </citation>
    <scope>NUCLEOTIDE SEQUENCE [LARGE SCALE GENOMIC DNA]</scope>
    <source>
        <strain evidence="3">DYQJB</strain>
        <tissue evidence="3">Leaf</tissue>
    </source>
</reference>
<keyword evidence="4" id="KW-1185">Reference proteome</keyword>
<organism evidence="3 4">
    <name type="scientific">Flemingia macrophylla</name>
    <dbReference type="NCBI Taxonomy" id="520843"/>
    <lineage>
        <taxon>Eukaryota</taxon>
        <taxon>Viridiplantae</taxon>
        <taxon>Streptophyta</taxon>
        <taxon>Embryophyta</taxon>
        <taxon>Tracheophyta</taxon>
        <taxon>Spermatophyta</taxon>
        <taxon>Magnoliopsida</taxon>
        <taxon>eudicotyledons</taxon>
        <taxon>Gunneridae</taxon>
        <taxon>Pentapetalae</taxon>
        <taxon>rosids</taxon>
        <taxon>fabids</taxon>
        <taxon>Fabales</taxon>
        <taxon>Fabaceae</taxon>
        <taxon>Papilionoideae</taxon>
        <taxon>50 kb inversion clade</taxon>
        <taxon>NPAAA clade</taxon>
        <taxon>indigoferoid/millettioid clade</taxon>
        <taxon>Phaseoleae</taxon>
        <taxon>Flemingia</taxon>
    </lineage>
</organism>
<sequence length="103" mass="11807">MNPNTVTYNSLIDGMCKSRRIDYVWDLVDEMHDRGVISNPYATCCNKMRPCRQKYHDMSGNNVNDPLTITLFSISNETFLNQTGHPNHLLLPNVVSTKNYLSL</sequence>
<evidence type="ECO:0000256" key="2">
    <source>
        <dbReference type="PROSITE-ProRule" id="PRU00708"/>
    </source>
</evidence>
<evidence type="ECO:0008006" key="5">
    <source>
        <dbReference type="Google" id="ProtNLM"/>
    </source>
</evidence>
<dbReference type="NCBIfam" id="TIGR00756">
    <property type="entry name" value="PPR"/>
    <property type="match status" value="1"/>
</dbReference>
<evidence type="ECO:0000313" key="4">
    <source>
        <dbReference type="Proteomes" id="UP001603857"/>
    </source>
</evidence>
<proteinExistence type="predicted"/>
<evidence type="ECO:0000313" key="3">
    <source>
        <dbReference type="EMBL" id="KAL2334600.1"/>
    </source>
</evidence>
<dbReference type="InterPro" id="IPR002885">
    <property type="entry name" value="PPR_rpt"/>
</dbReference>
<dbReference type="AlphaFoldDB" id="A0ABD1MFM1"/>
<accession>A0ABD1MFM1</accession>
<evidence type="ECO:0000256" key="1">
    <source>
        <dbReference type="ARBA" id="ARBA00022737"/>
    </source>
</evidence>
<dbReference type="EMBL" id="JBGMDY010000005">
    <property type="protein sequence ID" value="KAL2334600.1"/>
    <property type="molecule type" value="Genomic_DNA"/>
</dbReference>
<protein>
    <recommendedName>
        <fullName evidence="5">Pentatricopeptide repeat-containing protein</fullName>
    </recommendedName>
</protein>
<keyword evidence="1" id="KW-0677">Repeat</keyword>
<feature type="repeat" description="PPR" evidence="2">
    <location>
        <begin position="4"/>
        <end position="38"/>
    </location>
</feature>
<dbReference type="Pfam" id="PF13041">
    <property type="entry name" value="PPR_2"/>
    <property type="match status" value="1"/>
</dbReference>
<dbReference type="InterPro" id="IPR011990">
    <property type="entry name" value="TPR-like_helical_dom_sf"/>
</dbReference>
<dbReference type="PROSITE" id="PS51375">
    <property type="entry name" value="PPR"/>
    <property type="match status" value="1"/>
</dbReference>
<name>A0ABD1MFM1_9FABA</name>